<feature type="region of interest" description="Disordered" evidence="1">
    <location>
        <begin position="46"/>
        <end position="79"/>
    </location>
</feature>
<evidence type="ECO:0000313" key="3">
    <source>
        <dbReference type="Proteomes" id="UP000092445"/>
    </source>
</evidence>
<feature type="compositionally biased region" description="Low complexity" evidence="1">
    <location>
        <begin position="63"/>
        <end position="79"/>
    </location>
</feature>
<dbReference type="VEuPathDB" id="VectorBase:GPAI019704"/>
<dbReference type="Proteomes" id="UP000092445">
    <property type="component" value="Unassembled WGS sequence"/>
</dbReference>
<dbReference type="STRING" id="7398.A0A1A9ZMZ1"/>
<feature type="compositionally biased region" description="Polar residues" evidence="1">
    <location>
        <begin position="456"/>
        <end position="465"/>
    </location>
</feature>
<feature type="region of interest" description="Disordered" evidence="1">
    <location>
        <begin position="424"/>
        <end position="465"/>
    </location>
</feature>
<dbReference type="EnsemblMetazoa" id="GPAI019704-RA">
    <property type="protein sequence ID" value="GPAI019704-PA"/>
    <property type="gene ID" value="GPAI019704"/>
</dbReference>
<keyword evidence="3" id="KW-1185">Reference proteome</keyword>
<evidence type="ECO:0000256" key="1">
    <source>
        <dbReference type="SAM" id="MobiDB-lite"/>
    </source>
</evidence>
<protein>
    <submittedName>
        <fullName evidence="2">Uncharacterized protein</fullName>
    </submittedName>
</protein>
<dbReference type="AlphaFoldDB" id="A0A1A9ZMZ1"/>
<evidence type="ECO:0000313" key="2">
    <source>
        <dbReference type="EnsemblMetazoa" id="GPAI019704-PA"/>
    </source>
</evidence>
<organism evidence="2 3">
    <name type="scientific">Glossina pallidipes</name>
    <name type="common">Tsetse fly</name>
    <dbReference type="NCBI Taxonomy" id="7398"/>
    <lineage>
        <taxon>Eukaryota</taxon>
        <taxon>Metazoa</taxon>
        <taxon>Ecdysozoa</taxon>
        <taxon>Arthropoda</taxon>
        <taxon>Hexapoda</taxon>
        <taxon>Insecta</taxon>
        <taxon>Pterygota</taxon>
        <taxon>Neoptera</taxon>
        <taxon>Endopterygota</taxon>
        <taxon>Diptera</taxon>
        <taxon>Brachycera</taxon>
        <taxon>Muscomorpha</taxon>
        <taxon>Hippoboscoidea</taxon>
        <taxon>Glossinidae</taxon>
        <taxon>Glossina</taxon>
    </lineage>
</organism>
<reference evidence="2" key="2">
    <citation type="submission" date="2020-05" db="UniProtKB">
        <authorList>
            <consortium name="EnsemblMetazoa"/>
        </authorList>
    </citation>
    <scope>IDENTIFICATION</scope>
    <source>
        <strain evidence="2">IAEA</strain>
    </source>
</reference>
<accession>A0A1A9ZMZ1</accession>
<name>A0A1A9ZMZ1_GLOPL</name>
<reference evidence="3" key="1">
    <citation type="submission" date="2014-03" db="EMBL/GenBank/DDBJ databases">
        <authorList>
            <person name="Aksoy S."/>
            <person name="Warren W."/>
            <person name="Wilson R.K."/>
        </authorList>
    </citation>
    <scope>NUCLEOTIDE SEQUENCE [LARGE SCALE GENOMIC DNA]</scope>
    <source>
        <strain evidence="3">IAEA</strain>
    </source>
</reference>
<feature type="compositionally biased region" description="Low complexity" evidence="1">
    <location>
        <begin position="424"/>
        <end position="455"/>
    </location>
</feature>
<proteinExistence type="predicted"/>
<sequence length="465" mass="50715">MAGRIPTSTLSAINVVAAARTQQTVMQTHNAATTDTALEDKQAKPMCPITSPQTPDRGPPAATPISSLQTTPTTPTLSIPRQIDHTFTNTTATTPTAAMRSVTAQASRMAVNINLTVCSPATIAALLPQLTGSLTLTVSEQREQLTLRHGPTHPRVTINDEPATVEGINEVALQIPMSQPSISIANTSYPTQSLGLDTCNSQTTPISPDQTAAAQSKLAPLLQLPARTQDQKSKPLGVMPQSTREAAEWRVVELPWLPATKRGPYDTRATEPLGAPPRVAHPRCNPATVQPNCSEHPEYGLPVEPPRRRMINLPRKVVDNAPGLLARMDEEHRSTGAPDRQTVIINGLKYDIYASAWYADHIRYVTILAQYTPTPSNNHTLNNTPATSTIEYSTSATIAATADRYYSTIINNLQSLQYSQQPQQQLRFQQQNPPYQQPVLSPYQQQQRQPSQQQQTHSTDNVTAS</sequence>